<feature type="compositionally biased region" description="Basic and acidic residues" evidence="1">
    <location>
        <begin position="293"/>
        <end position="302"/>
    </location>
</feature>
<organism evidence="2 3">
    <name type="scientific">Oesophagostomum dentatum</name>
    <name type="common">Nodular worm</name>
    <dbReference type="NCBI Taxonomy" id="61180"/>
    <lineage>
        <taxon>Eukaryota</taxon>
        <taxon>Metazoa</taxon>
        <taxon>Ecdysozoa</taxon>
        <taxon>Nematoda</taxon>
        <taxon>Chromadorea</taxon>
        <taxon>Rhabditida</taxon>
        <taxon>Rhabditina</taxon>
        <taxon>Rhabditomorpha</taxon>
        <taxon>Strongyloidea</taxon>
        <taxon>Strongylidae</taxon>
        <taxon>Oesophagostomum</taxon>
    </lineage>
</organism>
<feature type="region of interest" description="Disordered" evidence="1">
    <location>
        <begin position="40"/>
        <end position="67"/>
    </location>
</feature>
<dbReference type="EMBL" id="KN550123">
    <property type="protein sequence ID" value="KHJ94980.1"/>
    <property type="molecule type" value="Genomic_DNA"/>
</dbReference>
<reference evidence="2 3" key="1">
    <citation type="submission" date="2014-03" db="EMBL/GenBank/DDBJ databases">
        <title>Draft genome of the hookworm Oesophagostomum dentatum.</title>
        <authorList>
            <person name="Mitreva M."/>
        </authorList>
    </citation>
    <scope>NUCLEOTIDE SEQUENCE [LARGE SCALE GENOMIC DNA]</scope>
    <source>
        <strain evidence="2 3">OD-Hann</strain>
    </source>
</reference>
<feature type="compositionally biased region" description="Basic residues" evidence="1">
    <location>
        <begin position="268"/>
        <end position="292"/>
    </location>
</feature>
<accession>A0A0B1THT9</accession>
<feature type="region of interest" description="Disordered" evidence="1">
    <location>
        <begin position="337"/>
        <end position="432"/>
    </location>
</feature>
<name>A0A0B1THT9_OESDE</name>
<feature type="compositionally biased region" description="Low complexity" evidence="1">
    <location>
        <begin position="47"/>
        <end position="58"/>
    </location>
</feature>
<dbReference type="OrthoDB" id="10664448at2759"/>
<dbReference type="Proteomes" id="UP000053660">
    <property type="component" value="Unassembled WGS sequence"/>
</dbReference>
<keyword evidence="3" id="KW-1185">Reference proteome</keyword>
<sequence>MFLSLLISFSDAGVQERTGQITIKLNTSNPLINALLDKKVEPPTEPPAELAAESESSAQHNEWVTSSDVPDGASASLGATEVPVAGQISLDGVPTQNPLLLPDNAFSVPPPTLNPYMIAQPQIPQMAGVFSVPPPAAFQVPPPNVLPANHGAAGFARRPQSPIEADTAEKESTEETKKETRRKRDRKGAERDADDEGHKVSLFETLSSENVGRKCYIRQYAIRHKVTYEEAEKIVCYPFDLLLRCLLMFVQTRSFQLQEEECNFLSSKSRRSRKRRRSRSRGRRSRSRGRRSRSFEKEEDHNGVYTKGFAPLPKQKYAKNFEETDFAEDVVCAEPFDDDKEDAYSRPNYGDEGEGTRDEEYYNDQGYADSSYYEEAAGAPQSYEKAQYPGEDYGSHSRDGPERRRRKRGGKKHRAKRENERAAAFAERRRRR</sequence>
<evidence type="ECO:0000313" key="3">
    <source>
        <dbReference type="Proteomes" id="UP000053660"/>
    </source>
</evidence>
<feature type="compositionally biased region" description="Basic residues" evidence="1">
    <location>
        <begin position="403"/>
        <end position="416"/>
    </location>
</feature>
<evidence type="ECO:0000313" key="2">
    <source>
        <dbReference type="EMBL" id="KHJ94980.1"/>
    </source>
</evidence>
<feature type="compositionally biased region" description="Basic and acidic residues" evidence="1">
    <location>
        <begin position="187"/>
        <end position="196"/>
    </location>
</feature>
<evidence type="ECO:0000256" key="1">
    <source>
        <dbReference type="SAM" id="MobiDB-lite"/>
    </source>
</evidence>
<feature type="region of interest" description="Disordered" evidence="1">
    <location>
        <begin position="268"/>
        <end position="309"/>
    </location>
</feature>
<feature type="region of interest" description="Disordered" evidence="1">
    <location>
        <begin position="148"/>
        <end position="196"/>
    </location>
</feature>
<protein>
    <submittedName>
        <fullName evidence="2">Uncharacterized protein</fullName>
    </submittedName>
</protein>
<feature type="compositionally biased region" description="Basic and acidic residues" evidence="1">
    <location>
        <begin position="167"/>
        <end position="178"/>
    </location>
</feature>
<feature type="compositionally biased region" description="Basic and acidic residues" evidence="1">
    <location>
        <begin position="393"/>
        <end position="402"/>
    </location>
</feature>
<proteinExistence type="predicted"/>
<dbReference type="AlphaFoldDB" id="A0A0B1THT9"/>
<gene>
    <name evidence="2" type="ORF">OESDEN_05082</name>
</gene>